<dbReference type="EMBL" id="VMRJ01000004">
    <property type="protein sequence ID" value="TVT38956.1"/>
    <property type="molecule type" value="Genomic_DNA"/>
</dbReference>
<feature type="transmembrane region" description="Helical" evidence="1">
    <location>
        <begin position="93"/>
        <end position="116"/>
    </location>
</feature>
<dbReference type="InterPro" id="IPR035177">
    <property type="entry name" value="TssN"/>
</dbReference>
<evidence type="ECO:0000313" key="2">
    <source>
        <dbReference type="EMBL" id="TVT38956.1"/>
    </source>
</evidence>
<evidence type="ECO:0000313" key="3">
    <source>
        <dbReference type="Proteomes" id="UP000317624"/>
    </source>
</evidence>
<gene>
    <name evidence="2" type="ORF">FNT36_14890</name>
</gene>
<evidence type="ECO:0000256" key="1">
    <source>
        <dbReference type="SAM" id="Phobius"/>
    </source>
</evidence>
<accession>A0A558BR11</accession>
<keyword evidence="1" id="KW-0472">Membrane</keyword>
<comment type="caution">
    <text evidence="2">The sequence shown here is derived from an EMBL/GenBank/DDBJ whole genome shotgun (WGS) entry which is preliminary data.</text>
</comment>
<proteinExistence type="predicted"/>
<keyword evidence="3" id="KW-1185">Reference proteome</keyword>
<feature type="transmembrane region" description="Helical" evidence="1">
    <location>
        <begin position="29"/>
        <end position="52"/>
    </location>
</feature>
<dbReference type="Proteomes" id="UP000317624">
    <property type="component" value="Unassembled WGS sequence"/>
</dbReference>
<keyword evidence="1" id="KW-0812">Transmembrane</keyword>
<feature type="transmembrane region" description="Helical" evidence="1">
    <location>
        <begin position="58"/>
        <end position="81"/>
    </location>
</feature>
<dbReference type="OrthoDB" id="1024052at2"/>
<name>A0A558BR11_9BACT</name>
<dbReference type="Pfam" id="PF17555">
    <property type="entry name" value="TssN"/>
    <property type="match status" value="1"/>
</dbReference>
<protein>
    <submittedName>
        <fullName evidence="2">Uncharacterized protein</fullName>
    </submittedName>
</protein>
<organism evidence="2 3">
    <name type="scientific">Hymenobacter setariae</name>
    <dbReference type="NCBI Taxonomy" id="2594794"/>
    <lineage>
        <taxon>Bacteria</taxon>
        <taxon>Pseudomonadati</taxon>
        <taxon>Bacteroidota</taxon>
        <taxon>Cytophagia</taxon>
        <taxon>Cytophagales</taxon>
        <taxon>Hymenobacteraceae</taxon>
        <taxon>Hymenobacter</taxon>
    </lineage>
</organism>
<feature type="transmembrane region" description="Helical" evidence="1">
    <location>
        <begin position="128"/>
        <end position="151"/>
    </location>
</feature>
<sequence>MLPNPASQARSAATSTVSNLSSRMQGSKVFIRVLLYVLGTVLSVGLLGLAAVRSPWPYRLTFGLLQLALLLLGVAYAAWLPRWLPWLTASRRWASALTLVATAALGGATIWALHWLPWAQGYLPPSGFVMAIIPFLLPFFFWQSYQAWLAVPPRRYKLWRHNPLAPGPDLARIDLNNFMVVHFWMTRRHGESLYHDFSSKAPYQMRLNDLFGIFLTDYNKLKPDQALQYIDDQGQSYGWLFYAKRAWWRRRHYYDPDRTFQDNFLRQGSIIVAQRVPMTSPGA</sequence>
<reference evidence="2 3" key="1">
    <citation type="submission" date="2019-07" db="EMBL/GenBank/DDBJ databases">
        <title>Hymenobacter sp. straun FUR1 Genome sequencing and assembly.</title>
        <authorList>
            <person name="Chhetri G."/>
        </authorList>
    </citation>
    <scope>NUCLEOTIDE SEQUENCE [LARGE SCALE GENOMIC DNA]</scope>
    <source>
        <strain evidence="2 3">Fur1</strain>
    </source>
</reference>
<dbReference type="RefSeq" id="WP_144849327.1">
    <property type="nucleotide sequence ID" value="NZ_VMRJ01000004.1"/>
</dbReference>
<dbReference type="AlphaFoldDB" id="A0A558BR11"/>
<keyword evidence="1" id="KW-1133">Transmembrane helix</keyword>